<comment type="caution">
    <text evidence="1">The sequence shown here is derived from an EMBL/GenBank/DDBJ whole genome shotgun (WGS) entry which is preliminary data.</text>
</comment>
<organism evidence="1 2">
    <name type="scientific">Rubroshorea leprosula</name>
    <dbReference type="NCBI Taxonomy" id="152421"/>
    <lineage>
        <taxon>Eukaryota</taxon>
        <taxon>Viridiplantae</taxon>
        <taxon>Streptophyta</taxon>
        <taxon>Embryophyta</taxon>
        <taxon>Tracheophyta</taxon>
        <taxon>Spermatophyta</taxon>
        <taxon>Magnoliopsida</taxon>
        <taxon>eudicotyledons</taxon>
        <taxon>Gunneridae</taxon>
        <taxon>Pentapetalae</taxon>
        <taxon>rosids</taxon>
        <taxon>malvids</taxon>
        <taxon>Malvales</taxon>
        <taxon>Dipterocarpaceae</taxon>
        <taxon>Rubroshorea</taxon>
    </lineage>
</organism>
<dbReference type="AlphaFoldDB" id="A0AAV5JZ71"/>
<gene>
    <name evidence="1" type="ORF">SLEP1_g30158</name>
</gene>
<reference evidence="1 2" key="1">
    <citation type="journal article" date="2021" name="Commun. Biol.">
        <title>The genome of Shorea leprosula (Dipterocarpaceae) highlights the ecological relevance of drought in aseasonal tropical rainforests.</title>
        <authorList>
            <person name="Ng K.K.S."/>
            <person name="Kobayashi M.J."/>
            <person name="Fawcett J.A."/>
            <person name="Hatakeyama M."/>
            <person name="Paape T."/>
            <person name="Ng C.H."/>
            <person name="Ang C.C."/>
            <person name="Tnah L.H."/>
            <person name="Lee C.T."/>
            <person name="Nishiyama T."/>
            <person name="Sese J."/>
            <person name="O'Brien M.J."/>
            <person name="Copetti D."/>
            <person name="Mohd Noor M.I."/>
            <person name="Ong R.C."/>
            <person name="Putra M."/>
            <person name="Sireger I.Z."/>
            <person name="Indrioko S."/>
            <person name="Kosugi Y."/>
            <person name="Izuno A."/>
            <person name="Isagi Y."/>
            <person name="Lee S.L."/>
            <person name="Shimizu K.K."/>
        </authorList>
    </citation>
    <scope>NUCLEOTIDE SEQUENCE [LARGE SCALE GENOMIC DNA]</scope>
    <source>
        <strain evidence="1">214</strain>
    </source>
</reference>
<evidence type="ECO:0000313" key="2">
    <source>
        <dbReference type="Proteomes" id="UP001054252"/>
    </source>
</evidence>
<protein>
    <submittedName>
        <fullName evidence="1">Uncharacterized protein</fullName>
    </submittedName>
</protein>
<dbReference type="EMBL" id="BPVZ01000054">
    <property type="protein sequence ID" value="GKV19969.1"/>
    <property type="molecule type" value="Genomic_DNA"/>
</dbReference>
<keyword evidence="2" id="KW-1185">Reference proteome</keyword>
<accession>A0AAV5JZ71</accession>
<evidence type="ECO:0000313" key="1">
    <source>
        <dbReference type="EMBL" id="GKV19969.1"/>
    </source>
</evidence>
<sequence length="38" mass="4552">MAVVRNDPVALYPQGLLTLHAFLNQRSFWCIHRWEHTM</sequence>
<dbReference type="Proteomes" id="UP001054252">
    <property type="component" value="Unassembled WGS sequence"/>
</dbReference>
<name>A0AAV5JZ71_9ROSI</name>
<proteinExistence type="predicted"/>